<sequence length="253" mass="27972">MGERLVVRRVGLWFRGGEEYLQNVRCLQQIAPEIGVRWASGGAANPAREAKAASPSKVVKKGGAAAKDEGLEKRDKFAGLLQSCLDAPSPIRHLKEKDRLRELEREKLGLVSKEKERALERDKAKAKAIAKEKKKADKSGQDAFDAVEVVAPTEQPPVYAELTKEEGMKLAKEYSKFLMKEARLKAAAENVRLQLKKDAIAALPPHLREKALVPDFTPFPPTRIPASLTPPIPGYVEEMTKSAEASAKIQKMR</sequence>
<comment type="caution">
    <text evidence="1">The sequence shown here is derived from an EMBL/GenBank/DDBJ whole genome shotgun (WGS) entry which is preliminary data.</text>
</comment>
<accession>A0A8T0HCW2</accession>
<dbReference type="PANTHER" id="PTHR13359:SF2">
    <property type="entry name" value="LARGE RIBOSOMAL SUBUNIT PROTEIN ML40"/>
    <property type="match status" value="1"/>
</dbReference>
<keyword evidence="2" id="KW-1185">Reference proteome</keyword>
<dbReference type="GO" id="GO:0005762">
    <property type="term" value="C:mitochondrial large ribosomal subunit"/>
    <property type="evidence" value="ECO:0007669"/>
    <property type="project" value="InterPro"/>
</dbReference>
<reference evidence="1 2" key="1">
    <citation type="submission" date="2020-06" db="EMBL/GenBank/DDBJ databases">
        <title>WGS assembly of Ceratodon purpureus strain R40.</title>
        <authorList>
            <person name="Carey S.B."/>
            <person name="Jenkins J."/>
            <person name="Shu S."/>
            <person name="Lovell J.T."/>
            <person name="Sreedasyam A."/>
            <person name="Maumus F."/>
            <person name="Tiley G.P."/>
            <person name="Fernandez-Pozo N."/>
            <person name="Barry K."/>
            <person name="Chen C."/>
            <person name="Wang M."/>
            <person name="Lipzen A."/>
            <person name="Daum C."/>
            <person name="Saski C.A."/>
            <person name="Payton A.C."/>
            <person name="Mcbreen J.C."/>
            <person name="Conrad R.E."/>
            <person name="Kollar L.M."/>
            <person name="Olsson S."/>
            <person name="Huttunen S."/>
            <person name="Landis J.B."/>
            <person name="Wickett N.J."/>
            <person name="Johnson M.G."/>
            <person name="Rensing S.A."/>
            <person name="Grimwood J."/>
            <person name="Schmutz J."/>
            <person name="Mcdaniel S.F."/>
        </authorList>
    </citation>
    <scope>NUCLEOTIDE SEQUENCE [LARGE SCALE GENOMIC DNA]</scope>
    <source>
        <strain evidence="1 2">R40</strain>
    </source>
</reference>
<dbReference type="PANTHER" id="PTHR13359">
    <property type="entry name" value="39S RIBOSOMAL PROTEIN L40, MITOCHONDRIAL"/>
    <property type="match status" value="1"/>
</dbReference>
<dbReference type="InterPro" id="IPR039145">
    <property type="entry name" value="Ribosomal_mL40_metazoa/plant"/>
</dbReference>
<name>A0A8T0HCW2_CERPU</name>
<protein>
    <submittedName>
        <fullName evidence="1">Uncharacterized protein</fullName>
    </submittedName>
</protein>
<evidence type="ECO:0000313" key="2">
    <source>
        <dbReference type="Proteomes" id="UP000822688"/>
    </source>
</evidence>
<evidence type="ECO:0000313" key="1">
    <source>
        <dbReference type="EMBL" id="KAG0569110.1"/>
    </source>
</evidence>
<organism evidence="1 2">
    <name type="scientific">Ceratodon purpureus</name>
    <name type="common">Fire moss</name>
    <name type="synonym">Dicranum purpureum</name>
    <dbReference type="NCBI Taxonomy" id="3225"/>
    <lineage>
        <taxon>Eukaryota</taxon>
        <taxon>Viridiplantae</taxon>
        <taxon>Streptophyta</taxon>
        <taxon>Embryophyta</taxon>
        <taxon>Bryophyta</taxon>
        <taxon>Bryophytina</taxon>
        <taxon>Bryopsida</taxon>
        <taxon>Dicranidae</taxon>
        <taxon>Pseudoditrichales</taxon>
        <taxon>Ditrichaceae</taxon>
        <taxon>Ceratodon</taxon>
    </lineage>
</organism>
<dbReference type="OrthoDB" id="64875at2759"/>
<gene>
    <name evidence="1" type="ORF">KC19_6G065500</name>
</gene>
<dbReference type="EMBL" id="CM026427">
    <property type="protein sequence ID" value="KAG0569110.1"/>
    <property type="molecule type" value="Genomic_DNA"/>
</dbReference>
<proteinExistence type="predicted"/>
<dbReference type="AlphaFoldDB" id="A0A8T0HCW2"/>
<dbReference type="Proteomes" id="UP000822688">
    <property type="component" value="Chromosome 6"/>
</dbReference>